<protein>
    <recommendedName>
        <fullName evidence="1">N-acetyltransferase domain-containing protein</fullName>
    </recommendedName>
</protein>
<sequence>MTNKEIMRIALQQSAIDSNCSIDDFRKTENIIVISEKNSDARRYLELPFYCDLTSYGSNIVASVSEELVDIVSEYINKFPVEHCLETPNLHVLMERLKDFQLNICFMAEYFLPDMDSIKPLACNYETKILEEGMFEEYYLPEWSNALCNDRKQLDKLAVGAYDRGKLIGLAGCSADCDTMWQIGVDVLPEYRQQGIASSLTSILASEVLDRNIVPFYCCAWSNIKSARNAVKSGFRPAWVQVTAKTNDFIANMNK</sequence>
<dbReference type="InterPro" id="IPR000182">
    <property type="entry name" value="GNAT_dom"/>
</dbReference>
<dbReference type="Gene3D" id="3.40.630.30">
    <property type="match status" value="1"/>
</dbReference>
<dbReference type="InterPro" id="IPR027365">
    <property type="entry name" value="GNAT_acetyltra_YdfB-like"/>
</dbReference>
<evidence type="ECO:0000313" key="2">
    <source>
        <dbReference type="EMBL" id="BCJ97150.1"/>
    </source>
</evidence>
<keyword evidence="3" id="KW-1185">Reference proteome</keyword>
<evidence type="ECO:0000313" key="3">
    <source>
        <dbReference type="Proteomes" id="UP000515703"/>
    </source>
</evidence>
<dbReference type="InterPro" id="IPR016181">
    <property type="entry name" value="Acyl_CoA_acyltransferase"/>
</dbReference>
<dbReference type="EMBL" id="AP023368">
    <property type="protein sequence ID" value="BCJ97150.1"/>
    <property type="molecule type" value="Genomic_DNA"/>
</dbReference>
<reference evidence="2 3" key="1">
    <citation type="submission" date="2020-08" db="EMBL/GenBank/DDBJ databases">
        <title>Draft genome sequencing of an Anaerocolumna strain isolated from anoxic soil subjected to BSD treatment.</title>
        <authorList>
            <person name="Uek A."/>
            <person name="Tonouchi A."/>
        </authorList>
    </citation>
    <scope>NUCLEOTIDE SEQUENCE [LARGE SCALE GENOMIC DNA]</scope>
    <source>
        <strain evidence="2 3">CTTW</strain>
    </source>
</reference>
<evidence type="ECO:0000259" key="1">
    <source>
        <dbReference type="PROSITE" id="PS51186"/>
    </source>
</evidence>
<dbReference type="GO" id="GO:0016747">
    <property type="term" value="F:acyltransferase activity, transferring groups other than amino-acyl groups"/>
    <property type="evidence" value="ECO:0007669"/>
    <property type="project" value="InterPro"/>
</dbReference>
<organism evidence="2 3">
    <name type="scientific">Anaerocolumna chitinilytica</name>
    <dbReference type="NCBI Taxonomy" id="1727145"/>
    <lineage>
        <taxon>Bacteria</taxon>
        <taxon>Bacillati</taxon>
        <taxon>Bacillota</taxon>
        <taxon>Clostridia</taxon>
        <taxon>Lachnospirales</taxon>
        <taxon>Lachnospiraceae</taxon>
        <taxon>Anaerocolumna</taxon>
    </lineage>
</organism>
<dbReference type="Pfam" id="PF12746">
    <property type="entry name" value="GNAT_acetyltran"/>
    <property type="match status" value="1"/>
</dbReference>
<dbReference type="RefSeq" id="WP_185257610.1">
    <property type="nucleotide sequence ID" value="NZ_AP023368.1"/>
</dbReference>
<feature type="domain" description="N-acetyltransferase" evidence="1">
    <location>
        <begin position="113"/>
        <end position="255"/>
    </location>
</feature>
<dbReference type="SUPFAM" id="SSF55729">
    <property type="entry name" value="Acyl-CoA N-acyltransferases (Nat)"/>
    <property type="match status" value="1"/>
</dbReference>
<accession>A0A7I8DFJ1</accession>
<proteinExistence type="predicted"/>
<dbReference type="CDD" id="cd04301">
    <property type="entry name" value="NAT_SF"/>
    <property type="match status" value="1"/>
</dbReference>
<gene>
    <name evidence="2" type="ORF">bsdcttw_01910</name>
</gene>
<dbReference type="KEGG" id="acht:bsdcttw_01910"/>
<dbReference type="PROSITE" id="PS51186">
    <property type="entry name" value="GNAT"/>
    <property type="match status" value="1"/>
</dbReference>
<reference evidence="2 3" key="2">
    <citation type="submission" date="2020-08" db="EMBL/GenBank/DDBJ databases">
        <authorList>
            <person name="Ueki A."/>
            <person name="Tonouchi A."/>
        </authorList>
    </citation>
    <scope>NUCLEOTIDE SEQUENCE [LARGE SCALE GENOMIC DNA]</scope>
    <source>
        <strain evidence="2 3">CTTW</strain>
    </source>
</reference>
<dbReference type="AlphaFoldDB" id="A0A7I8DFJ1"/>
<dbReference type="Proteomes" id="UP000515703">
    <property type="component" value="Chromosome"/>
</dbReference>
<name>A0A7I8DFJ1_9FIRM</name>